<dbReference type="InterPro" id="IPR012337">
    <property type="entry name" value="RNaseH-like_sf"/>
</dbReference>
<dbReference type="SUPFAM" id="SSF53098">
    <property type="entry name" value="Ribonuclease H-like"/>
    <property type="match status" value="1"/>
</dbReference>
<dbReference type="InterPro" id="IPR001584">
    <property type="entry name" value="Integrase_cat-core"/>
</dbReference>
<dbReference type="HOGENOM" id="CLU_020626_1_1_7"/>
<feature type="domain" description="HTH IS21-type" evidence="6">
    <location>
        <begin position="1"/>
        <end position="60"/>
    </location>
</feature>
<dbReference type="GO" id="GO:0006310">
    <property type="term" value="P:DNA recombination"/>
    <property type="evidence" value="ECO:0007669"/>
    <property type="project" value="UniProtKB-KW"/>
</dbReference>
<dbReference type="Proteomes" id="UP000006732">
    <property type="component" value="Plasmid pPRO1"/>
</dbReference>
<dbReference type="NCBIfam" id="NF033546">
    <property type="entry name" value="transpos_IS21"/>
    <property type="match status" value="1"/>
</dbReference>
<dbReference type="PROSITE" id="PS50994">
    <property type="entry name" value="INTEGRASE"/>
    <property type="match status" value="1"/>
</dbReference>
<keyword evidence="9" id="KW-1185">Reference proteome</keyword>
<geneLocation type="plasmid" evidence="8 9">
    <name>pPRO1</name>
</geneLocation>
<keyword evidence="8" id="KW-0614">Plasmid</keyword>
<feature type="domain" description="Integrase catalytic" evidence="7">
    <location>
        <begin position="105"/>
        <end position="279"/>
    </location>
</feature>
<dbReference type="PANTHER" id="PTHR35004:SF6">
    <property type="entry name" value="TRANSPOSASE"/>
    <property type="match status" value="1"/>
</dbReference>
<dbReference type="InterPro" id="IPR036397">
    <property type="entry name" value="RNaseH_sf"/>
</dbReference>
<evidence type="ECO:0000313" key="9">
    <source>
        <dbReference type="Proteomes" id="UP000006732"/>
    </source>
</evidence>
<dbReference type="eggNOG" id="COG4584">
    <property type="taxonomic scope" value="Bacteria"/>
</dbReference>
<keyword evidence="4" id="KW-0233">DNA recombination</keyword>
<keyword evidence="2" id="KW-0815">Transposition</keyword>
<evidence type="ECO:0000256" key="4">
    <source>
        <dbReference type="ARBA" id="ARBA00023172"/>
    </source>
</evidence>
<dbReference type="Gene3D" id="3.30.420.10">
    <property type="entry name" value="Ribonuclease H-like superfamily/Ribonuclease H"/>
    <property type="match status" value="1"/>
</dbReference>
<dbReference type="InterPro" id="IPR054353">
    <property type="entry name" value="IstA-like_C"/>
</dbReference>
<dbReference type="AlphaFoldDB" id="A0R7Y0"/>
<dbReference type="Pfam" id="PF00665">
    <property type="entry name" value="rve"/>
    <property type="match status" value="1"/>
</dbReference>
<dbReference type="GO" id="GO:0015074">
    <property type="term" value="P:DNA integration"/>
    <property type="evidence" value="ECO:0007669"/>
    <property type="project" value="InterPro"/>
</dbReference>
<evidence type="ECO:0000256" key="1">
    <source>
        <dbReference type="ARBA" id="ARBA00009277"/>
    </source>
</evidence>
<evidence type="ECO:0000256" key="2">
    <source>
        <dbReference type="ARBA" id="ARBA00022578"/>
    </source>
</evidence>
<organism evidence="8 9">
    <name type="scientific">Pelobacter propionicus (strain DSM 2379 / NBRC 103807 / OttBd1)</name>
    <dbReference type="NCBI Taxonomy" id="338966"/>
    <lineage>
        <taxon>Bacteria</taxon>
        <taxon>Pseudomonadati</taxon>
        <taxon>Thermodesulfobacteriota</taxon>
        <taxon>Desulfuromonadia</taxon>
        <taxon>Desulfuromonadales</taxon>
        <taxon>Desulfuromonadaceae</taxon>
        <taxon>Pelobacter</taxon>
    </lineage>
</organism>
<gene>
    <name evidence="8" type="ordered locus">Ppro_3717</name>
</gene>
<dbReference type="RefSeq" id="WP_011733827.1">
    <property type="nucleotide sequence ID" value="NC_008607.1"/>
</dbReference>
<comment type="similarity">
    <text evidence="1">Belongs to the transposase IS21/IS408/IS1162 family.</text>
</comment>
<dbReference type="GO" id="GO:0032196">
    <property type="term" value="P:transposition"/>
    <property type="evidence" value="ECO:0007669"/>
    <property type="project" value="UniProtKB-KW"/>
</dbReference>
<keyword evidence="3" id="KW-0238">DNA-binding</keyword>
<dbReference type="Pfam" id="PF22483">
    <property type="entry name" value="Mu-transpos_C_2"/>
    <property type="match status" value="1"/>
</dbReference>
<proteinExistence type="inferred from homology"/>
<protein>
    <submittedName>
        <fullName evidence="8">Integrase, catalytic region</fullName>
    </submittedName>
</protein>
<sequence length="412" mass="48120">MDIAALKRSGHSIRWIARKLGIHRKTVKKYLESNSFPAYHRKDTKPSILEPYHQIIRDFLDEDEYQATWILTRIKRMGYSGSYDTLKVFVRSIKEQKRRIAYQRFETEPGLQAQVDWGDFKVVDSTGKTTPLYAFVMVLGFSRAMYVEFVERCTLEAFMDCHLRAFRHLKGVPAEILYDNMKQVVVGRENGRPVFNTEFLHFARHYGFTPRLCPPYSPWVKGKVERPMHYVRESFWRGYGFHSLEETNQDVAAWIAETAHQRIHGTHRQQVQARWEQEQPCLGALPPSEYDTSLKYFRKVYKDCLLSFGGNRYYVPYQAAGRKVLLKVKASVIRIYHDDELLALYQIPEINGQTIGIPDKPPPRTPRQTPRYGQDRGMATRGLTTGTLYPEVYRRPLEEYDRYAAGGAPWNS</sequence>
<dbReference type="InterPro" id="IPR017894">
    <property type="entry name" value="HTH_IS21_transposase_type"/>
</dbReference>
<accession>A0R7Y0</accession>
<dbReference type="OrthoDB" id="9798623at2"/>
<evidence type="ECO:0000256" key="3">
    <source>
        <dbReference type="ARBA" id="ARBA00023125"/>
    </source>
</evidence>
<name>A0R7Y0_PELPD</name>
<evidence type="ECO:0000259" key="6">
    <source>
        <dbReference type="PROSITE" id="PS50531"/>
    </source>
</evidence>
<reference evidence="8 9" key="1">
    <citation type="submission" date="2006-10" db="EMBL/GenBank/DDBJ databases">
        <title>Complete sequence of plasmid pPRO1 of Pelobacter propionicus DSM 2379.</title>
        <authorList>
            <consortium name="US DOE Joint Genome Institute"/>
            <person name="Copeland A."/>
            <person name="Lucas S."/>
            <person name="Lapidus A."/>
            <person name="Barry K."/>
            <person name="Detter J.C."/>
            <person name="Glavina del Rio T."/>
            <person name="Hammon N."/>
            <person name="Israni S."/>
            <person name="Dalin E."/>
            <person name="Tice H."/>
            <person name="Pitluck S."/>
            <person name="Saunders E."/>
            <person name="Brettin T."/>
            <person name="Bruce D."/>
            <person name="Han C."/>
            <person name="Tapia R."/>
            <person name="Schmutz J."/>
            <person name="Larimer F."/>
            <person name="Land M."/>
            <person name="Hauser L."/>
            <person name="Kyrpides N."/>
            <person name="Kim E."/>
            <person name="Lovley D."/>
            <person name="Richardson P."/>
        </authorList>
    </citation>
    <scope>NUCLEOTIDE SEQUENCE [LARGE SCALE GENOMIC DNA]</scope>
    <source>
        <strain evidence="9">DSM 2379 / NBRC 103807 / OttBd1</strain>
        <plasmid evidence="9">Plasmid pPRO1</plasmid>
    </source>
</reference>
<evidence type="ECO:0000256" key="5">
    <source>
        <dbReference type="SAM" id="MobiDB-lite"/>
    </source>
</evidence>
<evidence type="ECO:0000259" key="7">
    <source>
        <dbReference type="PROSITE" id="PS50994"/>
    </source>
</evidence>
<dbReference type="KEGG" id="ppd:Ppro_3717"/>
<dbReference type="PROSITE" id="PS50531">
    <property type="entry name" value="HTH_IS21"/>
    <property type="match status" value="1"/>
</dbReference>
<dbReference type="EMBL" id="CP000483">
    <property type="protein sequence ID" value="ABL01308.1"/>
    <property type="molecule type" value="Genomic_DNA"/>
</dbReference>
<feature type="region of interest" description="Disordered" evidence="5">
    <location>
        <begin position="353"/>
        <end position="380"/>
    </location>
</feature>
<dbReference type="GO" id="GO:0003677">
    <property type="term" value="F:DNA binding"/>
    <property type="evidence" value="ECO:0007669"/>
    <property type="project" value="UniProtKB-KW"/>
</dbReference>
<evidence type="ECO:0000313" key="8">
    <source>
        <dbReference type="EMBL" id="ABL01308.1"/>
    </source>
</evidence>
<dbReference type="Gene3D" id="1.10.10.60">
    <property type="entry name" value="Homeodomain-like"/>
    <property type="match status" value="1"/>
</dbReference>
<dbReference type="PANTHER" id="PTHR35004">
    <property type="entry name" value="TRANSPOSASE RV3428C-RELATED"/>
    <property type="match status" value="1"/>
</dbReference>